<keyword evidence="2" id="KW-1185">Reference proteome</keyword>
<reference evidence="1 2" key="1">
    <citation type="submission" date="2019-03" db="EMBL/GenBank/DDBJ databases">
        <authorList>
            <person name="Nijsse B."/>
        </authorList>
    </citation>
    <scope>NUCLEOTIDE SEQUENCE [LARGE SCALE GENOMIC DNA]</scope>
    <source>
        <strain evidence="1">Desulfoluna butyratoxydans MSL71</strain>
    </source>
</reference>
<evidence type="ECO:0000313" key="1">
    <source>
        <dbReference type="EMBL" id="VFQ46153.1"/>
    </source>
</evidence>
<gene>
    <name evidence="1" type="ORF">MSL71_38160</name>
</gene>
<dbReference type="AlphaFoldDB" id="A0A4U8YXG9"/>
<dbReference type="RefSeq" id="WP_180143545.1">
    <property type="nucleotide sequence ID" value="NZ_CAADHO010000008.1"/>
</dbReference>
<dbReference type="EMBL" id="CAADHO010000008">
    <property type="protein sequence ID" value="VFQ46153.1"/>
    <property type="molecule type" value="Genomic_DNA"/>
</dbReference>
<organism evidence="1 2">
    <name type="scientific">Desulfoluna butyratoxydans</name>
    <dbReference type="NCBI Taxonomy" id="231438"/>
    <lineage>
        <taxon>Bacteria</taxon>
        <taxon>Pseudomonadati</taxon>
        <taxon>Thermodesulfobacteriota</taxon>
        <taxon>Desulfobacteria</taxon>
        <taxon>Desulfobacterales</taxon>
        <taxon>Desulfolunaceae</taxon>
        <taxon>Desulfoluna</taxon>
    </lineage>
</organism>
<dbReference type="Proteomes" id="UP000507962">
    <property type="component" value="Unassembled WGS sequence"/>
</dbReference>
<accession>A0A4U8YXG9</accession>
<proteinExistence type="predicted"/>
<sequence>MDNNVIKRLAVLNKDFESVTGSKFKNFFCPILYSDENVDLCKAHIVNKSFPNTTRKWTIQRKDVDEFYGANFESDFSNIFYNQNTLRPDEVLVDKSLSKKLKPKIEINGNELSYFYAYKKTPAIFPKYKVFSNENSVDIALKTNSVNQEILNESNWEIVINHDLRLAALVSLIKSAYLTLFNMLGYKYALSSGSHIGSIVLGKFYTDNIKDKSKKSVLSKSIPFFENYTQLVRPLESCSYDFKGTAIDNTVLICETNGCFWGCIVIIKIGTKIHHVVMPLFDSIYGESLFYSFLSKEIYQFRIRFAQYKENQWFLFKQTYDIPWPQQNVSLLP</sequence>
<protein>
    <submittedName>
        <fullName evidence="1">Uncharacterized protein</fullName>
    </submittedName>
</protein>
<evidence type="ECO:0000313" key="2">
    <source>
        <dbReference type="Proteomes" id="UP000507962"/>
    </source>
</evidence>
<name>A0A4U8YXG9_9BACT</name>